<dbReference type="EMBL" id="LTAO01000001">
    <property type="protein sequence ID" value="KYG35285.1"/>
    <property type="molecule type" value="Genomic_DNA"/>
</dbReference>
<dbReference type="Proteomes" id="UP000075806">
    <property type="component" value="Unassembled WGS sequence"/>
</dbReference>
<dbReference type="InterPro" id="IPR050490">
    <property type="entry name" value="Bact_solute-bd_prot1"/>
</dbReference>
<organism evidence="1 2">
    <name type="scientific">Alkalihalobacillus trypoxylicola</name>
    <dbReference type="NCBI Taxonomy" id="519424"/>
    <lineage>
        <taxon>Bacteria</taxon>
        <taxon>Bacillati</taxon>
        <taxon>Bacillota</taxon>
        <taxon>Bacilli</taxon>
        <taxon>Bacillales</taxon>
        <taxon>Bacillaceae</taxon>
        <taxon>Alkalihalobacillus</taxon>
    </lineage>
</organism>
<dbReference type="Gene3D" id="2.60.120.260">
    <property type="entry name" value="Galactose-binding domain-like"/>
    <property type="match status" value="2"/>
</dbReference>
<accession>A0A162FCH4</accession>
<dbReference type="SUPFAM" id="SSF53850">
    <property type="entry name" value="Periplasmic binding protein-like II"/>
    <property type="match status" value="1"/>
</dbReference>
<evidence type="ECO:0000313" key="1">
    <source>
        <dbReference type="EMBL" id="KYG35285.1"/>
    </source>
</evidence>
<dbReference type="Gene3D" id="3.40.190.10">
    <property type="entry name" value="Periplasmic binding protein-like II"/>
    <property type="match status" value="1"/>
</dbReference>
<dbReference type="InterPro" id="IPR006059">
    <property type="entry name" value="SBP"/>
</dbReference>
<keyword evidence="2" id="KW-1185">Reference proteome</keyword>
<dbReference type="PANTHER" id="PTHR43649:SF27">
    <property type="entry name" value="EXTRACELLULAR SOLUTE-BINDING PROTEIN FAMILY 1"/>
    <property type="match status" value="1"/>
</dbReference>
<evidence type="ECO:0008006" key="3">
    <source>
        <dbReference type="Google" id="ProtNLM"/>
    </source>
</evidence>
<gene>
    <name evidence="1" type="ORF">AZF04_02815</name>
</gene>
<comment type="caution">
    <text evidence="1">The sequence shown here is derived from an EMBL/GenBank/DDBJ whole genome shotgun (WGS) entry which is preliminary data.</text>
</comment>
<protein>
    <recommendedName>
        <fullName evidence="3">ABC transporter substrate-binding protein</fullName>
    </recommendedName>
</protein>
<name>A0A162FCH4_9BACI</name>
<dbReference type="RefSeq" id="WP_061947448.1">
    <property type="nucleotide sequence ID" value="NZ_LTAO01000001.1"/>
</dbReference>
<proteinExistence type="predicted"/>
<sequence length="949" mass="108744">MGKFEIIKTISLVIIIYLLCTNTSNILAAEETFSGLSYEEYLESYPESIQPAKTITIDAEQLQKSNQLIEIYENVAGQDGKAIYSDEEGEITWEFYVEDAGFYHLEFYYFPVEGKGMDIVREIHINGELPFDQADYISFSRIWKDDGTIQRDVNDNDRRPSQIEEPQWVRSYVQDDMGFIDEPYLFYFKEGVNTLSIKSIQDMMLIHQLVLKQKPFTPTYDESLIQYEEKNYEVISLEEDIIIQAEQAKYKSDAMLYPTYDRSTPATIPSHPSKIRLNTIGGEQWKEVGQWISWEVDVPESGLYQLGAKFWQNFKSGRYVARSLKINGEIPFQEMNRIHFNYGADWDIKMFGEDEPYLFYLEEGMNEIQLEVVLGDLAEMIQQVSDSVFQLNYAYRQMLMIIGSTPDIFRDYQLDTRVPEAIQILEEQKMILEDVSNQLASNSGQRGITTSVLDTLVVQLQGMYAQPESIPDRWATFQANISSLGAWVLEMQEQPLQLDYLFVTSEELDKPKATTGFLENSVYAIQSFFASFTEDYSSIGAQSDEAVTVWVNSRDYGNIINSLVENDFNLKSEVDVNVQIVDSETLLPATLAGEGPDVALQVGIGEPVNYAVRNAVVDLTEFNDFDQVATRFSESALVPYQFNEGVYALPETQTFPMMFYRTDIFDELNIEAPNTWEDLYRIMPDIQKNNMNIGIPINGVTGTGSVQGIESTLSSYTMFLYQNEGELYTREGERSLVDEEESINAFRKWTSLYVNYSIPVLYDFANRLRTGEMPIGIADYSTYNYLSVFAPELRGMWEMVPVPGTIQSDGTINRAVSSSGVSSIILKTSEKKEESWEFIKWWTSAEVQAKFGKELESIIGVAARYASANQEAAELLGWTSSVYRNLLEQWDWVVGNPEVPGGYFTPRHIENAFRKVYNDLDDPRETILDYTQIINLEIEHKRKEFGLDQ</sequence>
<dbReference type="OrthoDB" id="383574at2"/>
<reference evidence="1" key="1">
    <citation type="submission" date="2016-02" db="EMBL/GenBank/DDBJ databases">
        <title>Genome sequence of Bacillus trypoxylicola KCTC 13244(T).</title>
        <authorList>
            <person name="Jeong H."/>
            <person name="Park S.-H."/>
            <person name="Choi S.-K."/>
        </authorList>
    </citation>
    <scope>NUCLEOTIDE SEQUENCE [LARGE SCALE GENOMIC DNA]</scope>
    <source>
        <strain evidence="1">KCTC 13244</strain>
    </source>
</reference>
<evidence type="ECO:0000313" key="2">
    <source>
        <dbReference type="Proteomes" id="UP000075806"/>
    </source>
</evidence>
<dbReference type="STRING" id="519424.AZF04_02815"/>
<dbReference type="Pfam" id="PF13416">
    <property type="entry name" value="SBP_bac_8"/>
    <property type="match status" value="1"/>
</dbReference>
<dbReference type="AlphaFoldDB" id="A0A162FCH4"/>
<dbReference type="PANTHER" id="PTHR43649">
    <property type="entry name" value="ARABINOSE-BINDING PROTEIN-RELATED"/>
    <property type="match status" value="1"/>
</dbReference>